<keyword evidence="3" id="KW-1185">Reference proteome</keyword>
<name>A0ABR2VBE2_9PEZI</name>
<dbReference type="PANTHER" id="PTHR35910:SF6">
    <property type="entry name" value="2EXR DOMAIN-CONTAINING PROTEIN"/>
    <property type="match status" value="1"/>
</dbReference>
<evidence type="ECO:0000259" key="1">
    <source>
        <dbReference type="Pfam" id="PF20150"/>
    </source>
</evidence>
<evidence type="ECO:0000313" key="3">
    <source>
        <dbReference type="Proteomes" id="UP001408356"/>
    </source>
</evidence>
<reference evidence="2 3" key="1">
    <citation type="journal article" date="2024" name="J. Plant Pathol.">
        <title>Sequence and assembly of the genome of Seiridium unicorne, isolate CBS 538.82, causal agent of cypress canker disease.</title>
        <authorList>
            <person name="Scali E."/>
            <person name="Rocca G.D."/>
            <person name="Danti R."/>
            <person name="Garbelotto M."/>
            <person name="Barberini S."/>
            <person name="Baroncelli R."/>
            <person name="Emiliani G."/>
        </authorList>
    </citation>
    <scope>NUCLEOTIDE SEQUENCE [LARGE SCALE GENOMIC DNA]</scope>
    <source>
        <strain evidence="2 3">BM-138-508</strain>
    </source>
</reference>
<comment type="caution">
    <text evidence="2">The sequence shown here is derived from an EMBL/GenBank/DDBJ whole genome shotgun (WGS) entry which is preliminary data.</text>
</comment>
<dbReference type="Proteomes" id="UP001408356">
    <property type="component" value="Unassembled WGS sequence"/>
</dbReference>
<dbReference type="PANTHER" id="PTHR35910">
    <property type="entry name" value="2EXR DOMAIN-CONTAINING PROTEIN"/>
    <property type="match status" value="1"/>
</dbReference>
<gene>
    <name evidence="2" type="ORF">SUNI508_03682</name>
</gene>
<organism evidence="2 3">
    <name type="scientific">Seiridium unicorne</name>
    <dbReference type="NCBI Taxonomy" id="138068"/>
    <lineage>
        <taxon>Eukaryota</taxon>
        <taxon>Fungi</taxon>
        <taxon>Dikarya</taxon>
        <taxon>Ascomycota</taxon>
        <taxon>Pezizomycotina</taxon>
        <taxon>Sordariomycetes</taxon>
        <taxon>Xylariomycetidae</taxon>
        <taxon>Amphisphaeriales</taxon>
        <taxon>Sporocadaceae</taxon>
        <taxon>Seiridium</taxon>
    </lineage>
</organism>
<sequence>MSPSTNLSSLSRPMLMDLPCELRAMIWDESMPDNISEVCILLHQADCTGQSGTQFYGTLTVDTAFPVIMHVCNEARHYAVKHTRFRYSPAARIMVPFRLFQPELDILYIEAIHSSASLRAIQDMSLSGIVQHVALNCWKPLCVATPLRPSSAMSVFSSFPRVKTLSIVLPSSEEVPSRRKLYPLTPTRRFRLEQFYTGPSANTNIISAFRNIDLSTKGVLSFLHKIRCDIAMYRTRMWRTLGPRSGIEGGFIDVNLNAQYFTAWSPDSSTGRSGMFRDSLRFPEAFRQYDMAEMQTRGGLNPEEIRVNDLR</sequence>
<proteinExistence type="predicted"/>
<dbReference type="EMBL" id="JARVKF010000046">
    <property type="protein sequence ID" value="KAK9424194.1"/>
    <property type="molecule type" value="Genomic_DNA"/>
</dbReference>
<dbReference type="Pfam" id="PF20150">
    <property type="entry name" value="2EXR"/>
    <property type="match status" value="1"/>
</dbReference>
<accession>A0ABR2VBE2</accession>
<protein>
    <submittedName>
        <fullName evidence="2">2EXR domain-containing protein</fullName>
    </submittedName>
</protein>
<feature type="domain" description="2EXR" evidence="1">
    <location>
        <begin position="16"/>
        <end position="107"/>
    </location>
</feature>
<dbReference type="InterPro" id="IPR045518">
    <property type="entry name" value="2EXR"/>
</dbReference>
<evidence type="ECO:0000313" key="2">
    <source>
        <dbReference type="EMBL" id="KAK9424194.1"/>
    </source>
</evidence>